<feature type="domain" description="PAS" evidence="8">
    <location>
        <begin position="36"/>
        <end position="84"/>
    </location>
</feature>
<keyword evidence="10" id="KW-0067">ATP-binding</keyword>
<reference evidence="10 11" key="1">
    <citation type="submission" date="2024-04" db="EMBL/GenBank/DDBJ databases">
        <title>Genome sequencing and metabolic network reconstruction of aminoacids and betaine degradation by Anoxynatronum sibiricum.</title>
        <authorList>
            <person name="Detkova E.N."/>
            <person name="Boltjanskaja Y.V."/>
            <person name="Mardanov A.V."/>
            <person name="Kevbrin V."/>
        </authorList>
    </citation>
    <scope>NUCLEOTIDE SEQUENCE [LARGE SCALE GENOMIC DNA]</scope>
    <source>
        <strain evidence="10 11">Z-7981</strain>
    </source>
</reference>
<keyword evidence="4" id="KW-0808">Transferase</keyword>
<dbReference type="Proteomes" id="UP001407405">
    <property type="component" value="Unassembled WGS sequence"/>
</dbReference>
<dbReference type="InterPro" id="IPR003594">
    <property type="entry name" value="HATPase_dom"/>
</dbReference>
<keyword evidence="10" id="KW-0547">Nucleotide-binding</keyword>
<dbReference type="RefSeq" id="WP_343185370.1">
    <property type="nucleotide sequence ID" value="NZ_JBCITM010000004.1"/>
</dbReference>
<feature type="domain" description="PAC" evidence="9">
    <location>
        <begin position="88"/>
        <end position="140"/>
    </location>
</feature>
<dbReference type="PROSITE" id="PS50112">
    <property type="entry name" value="PAS"/>
    <property type="match status" value="1"/>
</dbReference>
<keyword evidence="3" id="KW-0597">Phosphoprotein</keyword>
<comment type="caution">
    <text evidence="10">The sequence shown here is derived from an EMBL/GenBank/DDBJ whole genome shotgun (WGS) entry which is preliminary data.</text>
</comment>
<dbReference type="Pfam" id="PF00512">
    <property type="entry name" value="HisKA"/>
    <property type="match status" value="1"/>
</dbReference>
<keyword evidence="11" id="KW-1185">Reference proteome</keyword>
<dbReference type="InterPro" id="IPR003661">
    <property type="entry name" value="HisK_dim/P_dom"/>
</dbReference>
<evidence type="ECO:0000256" key="3">
    <source>
        <dbReference type="ARBA" id="ARBA00022553"/>
    </source>
</evidence>
<evidence type="ECO:0000259" key="7">
    <source>
        <dbReference type="PROSITE" id="PS50109"/>
    </source>
</evidence>
<dbReference type="NCBIfam" id="TIGR00229">
    <property type="entry name" value="sensory_box"/>
    <property type="match status" value="1"/>
</dbReference>
<dbReference type="Pfam" id="PF02518">
    <property type="entry name" value="HATPase_c"/>
    <property type="match status" value="1"/>
</dbReference>
<dbReference type="InterPro" id="IPR013655">
    <property type="entry name" value="PAS_fold_3"/>
</dbReference>
<dbReference type="CDD" id="cd00082">
    <property type="entry name" value="HisKA"/>
    <property type="match status" value="1"/>
</dbReference>
<dbReference type="InterPro" id="IPR000014">
    <property type="entry name" value="PAS"/>
</dbReference>
<evidence type="ECO:0000256" key="5">
    <source>
        <dbReference type="ARBA" id="ARBA00023012"/>
    </source>
</evidence>
<evidence type="ECO:0000256" key="1">
    <source>
        <dbReference type="ARBA" id="ARBA00000085"/>
    </source>
</evidence>
<dbReference type="SMART" id="SM00388">
    <property type="entry name" value="HisKA"/>
    <property type="match status" value="1"/>
</dbReference>
<keyword evidence="4" id="KW-0418">Kinase</keyword>
<dbReference type="SMART" id="SM00387">
    <property type="entry name" value="HATPase_c"/>
    <property type="match status" value="1"/>
</dbReference>
<dbReference type="InterPro" id="IPR004358">
    <property type="entry name" value="Sig_transdc_His_kin-like_C"/>
</dbReference>
<organism evidence="10 11">
    <name type="scientific">Anoxynatronum sibiricum</name>
    <dbReference type="NCBI Taxonomy" id="210623"/>
    <lineage>
        <taxon>Bacteria</taxon>
        <taxon>Bacillati</taxon>
        <taxon>Bacillota</taxon>
        <taxon>Clostridia</taxon>
        <taxon>Eubacteriales</taxon>
        <taxon>Clostridiaceae</taxon>
        <taxon>Anoxynatronum</taxon>
    </lineage>
</organism>
<protein>
    <recommendedName>
        <fullName evidence="2">histidine kinase</fullName>
        <ecNumber evidence="2">2.7.13.3</ecNumber>
    </recommendedName>
</protein>
<proteinExistence type="predicted"/>
<dbReference type="SUPFAM" id="SSF47384">
    <property type="entry name" value="Homodimeric domain of signal transducing histidine kinase"/>
    <property type="match status" value="1"/>
</dbReference>
<feature type="coiled-coil region" evidence="6">
    <location>
        <begin position="124"/>
        <end position="151"/>
    </location>
</feature>
<dbReference type="PROSITE" id="PS50109">
    <property type="entry name" value="HIS_KIN"/>
    <property type="match status" value="1"/>
</dbReference>
<dbReference type="InterPro" id="IPR036890">
    <property type="entry name" value="HATPase_C_sf"/>
</dbReference>
<evidence type="ECO:0000256" key="2">
    <source>
        <dbReference type="ARBA" id="ARBA00012438"/>
    </source>
</evidence>
<name>A0ABU9VS21_9CLOT</name>
<evidence type="ECO:0000313" key="10">
    <source>
        <dbReference type="EMBL" id="MEN1759854.1"/>
    </source>
</evidence>
<dbReference type="PANTHER" id="PTHR45339:SF1">
    <property type="entry name" value="HYBRID SIGNAL TRANSDUCTION HISTIDINE KINASE J"/>
    <property type="match status" value="1"/>
</dbReference>
<dbReference type="GO" id="GO:0005524">
    <property type="term" value="F:ATP binding"/>
    <property type="evidence" value="ECO:0007669"/>
    <property type="project" value="UniProtKB-KW"/>
</dbReference>
<dbReference type="Gene3D" id="3.30.450.20">
    <property type="entry name" value="PAS domain"/>
    <property type="match status" value="1"/>
</dbReference>
<dbReference type="InterPro" id="IPR005467">
    <property type="entry name" value="His_kinase_dom"/>
</dbReference>
<dbReference type="Gene3D" id="3.30.565.10">
    <property type="entry name" value="Histidine kinase-like ATPase, C-terminal domain"/>
    <property type="match status" value="1"/>
</dbReference>
<dbReference type="EMBL" id="JBCITM010000004">
    <property type="protein sequence ID" value="MEN1759854.1"/>
    <property type="molecule type" value="Genomic_DNA"/>
</dbReference>
<comment type="catalytic activity">
    <reaction evidence="1">
        <text>ATP + protein L-histidine = ADP + protein N-phospho-L-histidine.</text>
        <dbReference type="EC" id="2.7.13.3"/>
    </reaction>
</comment>
<dbReference type="PANTHER" id="PTHR45339">
    <property type="entry name" value="HYBRID SIGNAL TRANSDUCTION HISTIDINE KINASE J"/>
    <property type="match status" value="1"/>
</dbReference>
<dbReference type="Pfam" id="PF08447">
    <property type="entry name" value="PAS_3"/>
    <property type="match status" value="1"/>
</dbReference>
<dbReference type="EC" id="2.7.13.3" evidence="2"/>
<dbReference type="PROSITE" id="PS50113">
    <property type="entry name" value="PAC"/>
    <property type="match status" value="1"/>
</dbReference>
<dbReference type="InterPro" id="IPR036097">
    <property type="entry name" value="HisK_dim/P_sf"/>
</dbReference>
<dbReference type="SMART" id="SM00091">
    <property type="entry name" value="PAS"/>
    <property type="match status" value="1"/>
</dbReference>
<dbReference type="SUPFAM" id="SSF55785">
    <property type="entry name" value="PYP-like sensor domain (PAS domain)"/>
    <property type="match status" value="1"/>
</dbReference>
<accession>A0ABU9VS21</accession>
<sequence>MTEGIEAEKALRYERDLFNDGPVFTIEWDPTPGWPVRYVSQNVTEILGYTPEEMTSSGFLYEALIHPEDLQRLVEEVDHYRSQHIDVYEQSYRLKTNHGPYRWFYDFTQRVRDDGGQVITIRGYMFDQTEAKEAQQKLDAALEEAEAANRSKTQFLANMSHELRTPLNGLMGMAQLLETTALSEEQADYLSYVLQSGQSLARVVEDILHYTSLKRKAQKVREEPFQLDELLQEVKELHQTAAVQKSLFLRVYQEASLANKLVGDRFKLKQILGILVGNAIKFTETGTVELWALCDTTLSTPQRLRVRFQVRDTGIGIPKDKLDYIFQRFSQVDESHTRAYGGLGLGLAVAREEAAMLRGFITAESTPGRGSEFCLHTFHYLDLSLISSLFLGPFTAFT</sequence>
<evidence type="ECO:0000313" key="11">
    <source>
        <dbReference type="Proteomes" id="UP001407405"/>
    </source>
</evidence>
<dbReference type="PRINTS" id="PR00344">
    <property type="entry name" value="BCTRLSENSOR"/>
</dbReference>
<dbReference type="CDD" id="cd16922">
    <property type="entry name" value="HATPase_EvgS-ArcB-TorS-like"/>
    <property type="match status" value="1"/>
</dbReference>
<evidence type="ECO:0000256" key="6">
    <source>
        <dbReference type="SAM" id="Coils"/>
    </source>
</evidence>
<dbReference type="InterPro" id="IPR035965">
    <property type="entry name" value="PAS-like_dom_sf"/>
</dbReference>
<dbReference type="CDD" id="cd00130">
    <property type="entry name" value="PAS"/>
    <property type="match status" value="1"/>
</dbReference>
<evidence type="ECO:0000259" key="9">
    <source>
        <dbReference type="PROSITE" id="PS50113"/>
    </source>
</evidence>
<evidence type="ECO:0000259" key="8">
    <source>
        <dbReference type="PROSITE" id="PS50112"/>
    </source>
</evidence>
<dbReference type="Gene3D" id="1.10.287.130">
    <property type="match status" value="1"/>
</dbReference>
<evidence type="ECO:0000256" key="4">
    <source>
        <dbReference type="ARBA" id="ARBA00022777"/>
    </source>
</evidence>
<dbReference type="InterPro" id="IPR000700">
    <property type="entry name" value="PAS-assoc_C"/>
</dbReference>
<gene>
    <name evidence="10" type="ORF">AAIG11_05195</name>
</gene>
<dbReference type="SUPFAM" id="SSF55874">
    <property type="entry name" value="ATPase domain of HSP90 chaperone/DNA topoisomerase II/histidine kinase"/>
    <property type="match status" value="1"/>
</dbReference>
<feature type="domain" description="Histidine kinase" evidence="7">
    <location>
        <begin position="158"/>
        <end position="375"/>
    </location>
</feature>
<keyword evidence="5" id="KW-0902">Two-component regulatory system</keyword>
<keyword evidence="6" id="KW-0175">Coiled coil</keyword>